<sequence length="148" mass="16510">MKAADGTPAEMYEAYFTRRLLKALSLAEEATDADERSVHLRTSRYYRDLLEHPEKRGAYRHPTRIGATLHHLGTHPRRVIVSDLSTCGFRIEIDARAKPGTVIMLEIGGLSPLDAYVVWQEGVQVGCKFLNELHPALVEAALAVSSRI</sequence>
<keyword evidence="3" id="KW-1185">Reference proteome</keyword>
<accession>A0ABT0RHU8</accession>
<protein>
    <recommendedName>
        <fullName evidence="1">PilZ domain-containing protein</fullName>
    </recommendedName>
</protein>
<dbReference type="Proteomes" id="UP001165343">
    <property type="component" value="Unassembled WGS sequence"/>
</dbReference>
<evidence type="ECO:0000313" key="2">
    <source>
        <dbReference type="EMBL" id="MCL6679857.1"/>
    </source>
</evidence>
<proteinExistence type="predicted"/>
<dbReference type="SUPFAM" id="SSF141371">
    <property type="entry name" value="PilZ domain-like"/>
    <property type="match status" value="1"/>
</dbReference>
<feature type="domain" description="PilZ" evidence="1">
    <location>
        <begin position="54"/>
        <end position="134"/>
    </location>
</feature>
<evidence type="ECO:0000313" key="3">
    <source>
        <dbReference type="Proteomes" id="UP001165343"/>
    </source>
</evidence>
<dbReference type="InterPro" id="IPR009875">
    <property type="entry name" value="PilZ_domain"/>
</dbReference>
<dbReference type="Pfam" id="PF07238">
    <property type="entry name" value="PilZ"/>
    <property type="match status" value="1"/>
</dbReference>
<organism evidence="2 3">
    <name type="scientific">Sphingomonas anseongensis</name>
    <dbReference type="NCBI Taxonomy" id="2908207"/>
    <lineage>
        <taxon>Bacteria</taxon>
        <taxon>Pseudomonadati</taxon>
        <taxon>Pseudomonadota</taxon>
        <taxon>Alphaproteobacteria</taxon>
        <taxon>Sphingomonadales</taxon>
        <taxon>Sphingomonadaceae</taxon>
        <taxon>Sphingomonas</taxon>
    </lineage>
</organism>
<reference evidence="2" key="1">
    <citation type="submission" date="2022-05" db="EMBL/GenBank/DDBJ databases">
        <authorList>
            <person name="Jo J.-H."/>
            <person name="Im W.-T."/>
        </authorList>
    </citation>
    <scope>NUCLEOTIDE SEQUENCE</scope>
    <source>
        <strain evidence="2">RG327</strain>
    </source>
</reference>
<evidence type="ECO:0000259" key="1">
    <source>
        <dbReference type="Pfam" id="PF07238"/>
    </source>
</evidence>
<dbReference type="RefSeq" id="WP_249868732.1">
    <property type="nucleotide sequence ID" value="NZ_JAMGBC010000001.1"/>
</dbReference>
<dbReference type="EMBL" id="JAMGBC010000001">
    <property type="protein sequence ID" value="MCL6679857.1"/>
    <property type="molecule type" value="Genomic_DNA"/>
</dbReference>
<comment type="caution">
    <text evidence="2">The sequence shown here is derived from an EMBL/GenBank/DDBJ whole genome shotgun (WGS) entry which is preliminary data.</text>
</comment>
<gene>
    <name evidence="2" type="ORF">LZ519_11115</name>
</gene>
<name>A0ABT0RHU8_9SPHN</name>